<keyword evidence="8" id="KW-1185">Reference proteome</keyword>
<protein>
    <submittedName>
        <fullName evidence="7">Marvel domain-containing protein</fullName>
    </submittedName>
</protein>
<dbReference type="EMBL" id="MU853578">
    <property type="protein sequence ID" value="KAK4144311.1"/>
    <property type="molecule type" value="Genomic_DNA"/>
</dbReference>
<keyword evidence="2 5" id="KW-0812">Transmembrane</keyword>
<dbReference type="PANTHER" id="PTHR28165">
    <property type="entry name" value="NON-CLASSICAL EXPORT PROTEIN 2-RELATED"/>
    <property type="match status" value="1"/>
</dbReference>
<proteinExistence type="predicted"/>
<dbReference type="PANTHER" id="PTHR28165:SF1">
    <property type="entry name" value="NON-CLASSICAL EXPORT PROTEIN 2-RELATED"/>
    <property type="match status" value="1"/>
</dbReference>
<evidence type="ECO:0000259" key="6">
    <source>
        <dbReference type="Pfam" id="PF01284"/>
    </source>
</evidence>
<reference evidence="7" key="2">
    <citation type="submission" date="2023-05" db="EMBL/GenBank/DDBJ databases">
        <authorList>
            <consortium name="Lawrence Berkeley National Laboratory"/>
            <person name="Steindorff A."/>
            <person name="Hensen N."/>
            <person name="Bonometti L."/>
            <person name="Westerberg I."/>
            <person name="Brannstrom I.O."/>
            <person name="Guillou S."/>
            <person name="Cros-Aarteil S."/>
            <person name="Calhoun S."/>
            <person name="Haridas S."/>
            <person name="Kuo A."/>
            <person name="Mondo S."/>
            <person name="Pangilinan J."/>
            <person name="Riley R."/>
            <person name="Labutti K."/>
            <person name="Andreopoulos B."/>
            <person name="Lipzen A."/>
            <person name="Chen C."/>
            <person name="Yanf M."/>
            <person name="Daum C."/>
            <person name="Ng V."/>
            <person name="Clum A."/>
            <person name="Ohm R."/>
            <person name="Martin F."/>
            <person name="Silar P."/>
            <person name="Natvig D."/>
            <person name="Lalanne C."/>
            <person name="Gautier V."/>
            <person name="Ament-Velasquez S.L."/>
            <person name="Kruys A."/>
            <person name="Hutchinson M.I."/>
            <person name="Powell A.J."/>
            <person name="Barry K."/>
            <person name="Miller A.N."/>
            <person name="Grigoriev I.V."/>
            <person name="Debuchy R."/>
            <person name="Gladieux P."/>
            <person name="Thoren M.H."/>
            <person name="Johannesson H."/>
        </authorList>
    </citation>
    <scope>NUCLEOTIDE SEQUENCE</scope>
    <source>
        <strain evidence="7">CBS 141.50</strain>
    </source>
</reference>
<feature type="transmembrane region" description="Helical" evidence="5">
    <location>
        <begin position="139"/>
        <end position="159"/>
    </location>
</feature>
<name>A0AAN6V4L9_9PEZI</name>
<dbReference type="GO" id="GO:0070941">
    <property type="term" value="P:eisosome assembly"/>
    <property type="evidence" value="ECO:0007669"/>
    <property type="project" value="TreeGrafter"/>
</dbReference>
<evidence type="ECO:0000313" key="8">
    <source>
        <dbReference type="Proteomes" id="UP001302676"/>
    </source>
</evidence>
<feature type="transmembrane region" description="Helical" evidence="5">
    <location>
        <begin position="71"/>
        <end position="96"/>
    </location>
</feature>
<dbReference type="Proteomes" id="UP001302676">
    <property type="component" value="Unassembled WGS sequence"/>
</dbReference>
<dbReference type="RefSeq" id="XP_062637682.1">
    <property type="nucleotide sequence ID" value="XM_062780484.1"/>
</dbReference>
<dbReference type="GO" id="GO:0005886">
    <property type="term" value="C:plasma membrane"/>
    <property type="evidence" value="ECO:0007669"/>
    <property type="project" value="TreeGrafter"/>
</dbReference>
<dbReference type="InterPro" id="IPR052649">
    <property type="entry name" value="NCE102-like"/>
</dbReference>
<dbReference type="InterPro" id="IPR008253">
    <property type="entry name" value="Marvel"/>
</dbReference>
<keyword evidence="3 5" id="KW-1133">Transmembrane helix</keyword>
<dbReference type="GO" id="GO:0032126">
    <property type="term" value="C:eisosome"/>
    <property type="evidence" value="ECO:0007669"/>
    <property type="project" value="TreeGrafter"/>
</dbReference>
<feature type="transmembrane region" description="Helical" evidence="5">
    <location>
        <begin position="7"/>
        <end position="28"/>
    </location>
</feature>
<organism evidence="7 8">
    <name type="scientific">Dichotomopilus funicola</name>
    <dbReference type="NCBI Taxonomy" id="1934379"/>
    <lineage>
        <taxon>Eukaryota</taxon>
        <taxon>Fungi</taxon>
        <taxon>Dikarya</taxon>
        <taxon>Ascomycota</taxon>
        <taxon>Pezizomycotina</taxon>
        <taxon>Sordariomycetes</taxon>
        <taxon>Sordariomycetidae</taxon>
        <taxon>Sordariales</taxon>
        <taxon>Chaetomiaceae</taxon>
        <taxon>Dichotomopilus</taxon>
    </lineage>
</organism>
<evidence type="ECO:0000313" key="7">
    <source>
        <dbReference type="EMBL" id="KAK4144311.1"/>
    </source>
</evidence>
<accession>A0AAN6V4L9</accession>
<dbReference type="GeneID" id="87817097"/>
<dbReference type="Pfam" id="PF01284">
    <property type="entry name" value="MARVEL"/>
    <property type="match status" value="1"/>
</dbReference>
<evidence type="ECO:0000256" key="5">
    <source>
        <dbReference type="SAM" id="Phobius"/>
    </source>
</evidence>
<evidence type="ECO:0000256" key="1">
    <source>
        <dbReference type="ARBA" id="ARBA00004141"/>
    </source>
</evidence>
<sequence length="177" mass="18886">MEKPQLILRAVQLLLLVILTGLIGNIIATNHNAPSTATAAINFSMFVVVQGWLATIIGIGTILAANRIAALPIFVLFGTDAVAVLFTFIDAVVLAAKLKMVNCGGDFSKKGSDPQPGDWIAFGSTDDHKRCREVQAGTVFMWFLFASFVASLVLSFLGFRRGGGSIRSGPTMSQVRV</sequence>
<reference evidence="7" key="1">
    <citation type="journal article" date="2023" name="Mol. Phylogenet. Evol.">
        <title>Genome-scale phylogeny and comparative genomics of the fungal order Sordariales.</title>
        <authorList>
            <person name="Hensen N."/>
            <person name="Bonometti L."/>
            <person name="Westerberg I."/>
            <person name="Brannstrom I.O."/>
            <person name="Guillou S."/>
            <person name="Cros-Aarteil S."/>
            <person name="Calhoun S."/>
            <person name="Haridas S."/>
            <person name="Kuo A."/>
            <person name="Mondo S."/>
            <person name="Pangilinan J."/>
            <person name="Riley R."/>
            <person name="LaButti K."/>
            <person name="Andreopoulos B."/>
            <person name="Lipzen A."/>
            <person name="Chen C."/>
            <person name="Yan M."/>
            <person name="Daum C."/>
            <person name="Ng V."/>
            <person name="Clum A."/>
            <person name="Steindorff A."/>
            <person name="Ohm R.A."/>
            <person name="Martin F."/>
            <person name="Silar P."/>
            <person name="Natvig D.O."/>
            <person name="Lalanne C."/>
            <person name="Gautier V."/>
            <person name="Ament-Velasquez S.L."/>
            <person name="Kruys A."/>
            <person name="Hutchinson M.I."/>
            <person name="Powell A.J."/>
            <person name="Barry K."/>
            <person name="Miller A.N."/>
            <person name="Grigoriev I.V."/>
            <person name="Debuchy R."/>
            <person name="Gladieux P."/>
            <person name="Hiltunen Thoren M."/>
            <person name="Johannesson H."/>
        </authorList>
    </citation>
    <scope>NUCLEOTIDE SEQUENCE</scope>
    <source>
        <strain evidence="7">CBS 141.50</strain>
    </source>
</reference>
<dbReference type="GO" id="GO:0072659">
    <property type="term" value="P:protein localization to plasma membrane"/>
    <property type="evidence" value="ECO:0007669"/>
    <property type="project" value="TreeGrafter"/>
</dbReference>
<feature type="transmembrane region" description="Helical" evidence="5">
    <location>
        <begin position="40"/>
        <end position="64"/>
    </location>
</feature>
<dbReference type="AlphaFoldDB" id="A0AAN6V4L9"/>
<comment type="caution">
    <text evidence="7">The sequence shown here is derived from an EMBL/GenBank/DDBJ whole genome shotgun (WGS) entry which is preliminary data.</text>
</comment>
<comment type="subcellular location">
    <subcellularLocation>
        <location evidence="1">Membrane</location>
        <topology evidence="1">Multi-pass membrane protein</topology>
    </subcellularLocation>
</comment>
<evidence type="ECO:0000256" key="3">
    <source>
        <dbReference type="ARBA" id="ARBA00022989"/>
    </source>
</evidence>
<evidence type="ECO:0000256" key="2">
    <source>
        <dbReference type="ARBA" id="ARBA00022692"/>
    </source>
</evidence>
<evidence type="ECO:0000256" key="4">
    <source>
        <dbReference type="ARBA" id="ARBA00023136"/>
    </source>
</evidence>
<gene>
    <name evidence="7" type="ORF">C8A04DRAFT_27999</name>
</gene>
<feature type="domain" description="MARVEL" evidence="6">
    <location>
        <begin position="3"/>
        <end position="154"/>
    </location>
</feature>
<keyword evidence="4 5" id="KW-0472">Membrane</keyword>